<keyword evidence="4" id="KW-1185">Reference proteome</keyword>
<reference evidence="3 4" key="1">
    <citation type="submission" date="2018-03" db="EMBL/GenBank/DDBJ databases">
        <title>Genomic Encyclopedia of Archaeal and Bacterial Type Strains, Phase II (KMG-II): from individual species to whole genera.</title>
        <authorList>
            <person name="Goeker M."/>
        </authorList>
    </citation>
    <scope>NUCLEOTIDE SEQUENCE [LARGE SCALE GENOMIC DNA]</scope>
    <source>
        <strain evidence="3 4">DSM 45211</strain>
    </source>
</reference>
<dbReference type="EMBL" id="PYGE01000002">
    <property type="protein sequence ID" value="PSL06775.1"/>
    <property type="molecule type" value="Genomic_DNA"/>
</dbReference>
<feature type="domain" description="TadE-like" evidence="2">
    <location>
        <begin position="13"/>
        <end position="55"/>
    </location>
</feature>
<evidence type="ECO:0000259" key="2">
    <source>
        <dbReference type="Pfam" id="PF07811"/>
    </source>
</evidence>
<accession>A0A2P8EBC2</accession>
<dbReference type="Proteomes" id="UP000243528">
    <property type="component" value="Unassembled WGS sequence"/>
</dbReference>
<evidence type="ECO:0000313" key="4">
    <source>
        <dbReference type="Proteomes" id="UP000243528"/>
    </source>
</evidence>
<evidence type="ECO:0000256" key="1">
    <source>
        <dbReference type="SAM" id="Phobius"/>
    </source>
</evidence>
<name>A0A2P8EBC2_9ACTN</name>
<dbReference type="OrthoDB" id="4826617at2"/>
<dbReference type="RefSeq" id="WP_106536050.1">
    <property type="nucleotide sequence ID" value="NZ_ML142898.1"/>
</dbReference>
<dbReference type="InterPro" id="IPR012495">
    <property type="entry name" value="TadE-like_dom"/>
</dbReference>
<dbReference type="AlphaFoldDB" id="A0A2P8EBC2"/>
<proteinExistence type="predicted"/>
<organism evidence="3 4">
    <name type="scientific">Haloactinopolyspora alba</name>
    <dbReference type="NCBI Taxonomy" id="648780"/>
    <lineage>
        <taxon>Bacteria</taxon>
        <taxon>Bacillati</taxon>
        <taxon>Actinomycetota</taxon>
        <taxon>Actinomycetes</taxon>
        <taxon>Jiangellales</taxon>
        <taxon>Jiangellaceae</taxon>
        <taxon>Haloactinopolyspora</taxon>
    </lineage>
</organism>
<feature type="transmembrane region" description="Helical" evidence="1">
    <location>
        <begin position="20"/>
        <end position="40"/>
    </location>
</feature>
<keyword evidence="1" id="KW-1133">Transmembrane helix</keyword>
<protein>
    <submittedName>
        <fullName evidence="3">TadE-like protein</fullName>
    </submittedName>
</protein>
<keyword evidence="1" id="KW-0812">Transmembrane</keyword>
<evidence type="ECO:0000313" key="3">
    <source>
        <dbReference type="EMBL" id="PSL06775.1"/>
    </source>
</evidence>
<gene>
    <name evidence="3" type="ORF">CLV30_102163</name>
</gene>
<comment type="caution">
    <text evidence="3">The sequence shown here is derived from an EMBL/GenBank/DDBJ whole genome shotgun (WGS) entry which is preliminary data.</text>
</comment>
<dbReference type="Pfam" id="PF07811">
    <property type="entry name" value="TadE"/>
    <property type="match status" value="1"/>
</dbReference>
<keyword evidence="1" id="KW-0472">Membrane</keyword>
<sequence>MVGVVRRWGRQRGSMAVEVVLLAPVLIAMMMLVVGLGRYVDRSGDVDAIARDAVRAASLQRTMGDALEAANTIIDRSTPAGTTCQNVSSFGGSFASGEEITLQVRCEVSFDGLGFIGLPGGATMVGESSAPIDTLRRTS</sequence>